<evidence type="ECO:0000313" key="4">
    <source>
        <dbReference type="Proteomes" id="UP001445076"/>
    </source>
</evidence>
<reference evidence="3" key="2">
    <citation type="submission" date="2024-01" db="EMBL/GenBank/DDBJ databases">
        <authorList>
            <person name="He J."/>
            <person name="Wang M."/>
            <person name="Zheng J."/>
            <person name="Liu Z."/>
        </authorList>
    </citation>
    <scope>NUCLEOTIDE SEQUENCE</scope>
    <source>
        <strain evidence="3">ZL_2023a</strain>
        <tissue evidence="3">Muscle</tissue>
    </source>
</reference>
<feature type="compositionally biased region" description="Polar residues" evidence="1">
    <location>
        <begin position="219"/>
        <end position="228"/>
    </location>
</feature>
<evidence type="ECO:0000313" key="3">
    <source>
        <dbReference type="EMBL" id="KAK8718442.1"/>
    </source>
</evidence>
<protein>
    <submittedName>
        <fullName evidence="3">Uncharacterized protein</fullName>
    </submittedName>
</protein>
<feature type="region of interest" description="Disordered" evidence="1">
    <location>
        <begin position="375"/>
        <end position="446"/>
    </location>
</feature>
<dbReference type="EMBL" id="JARKIK010006858">
    <property type="protein sequence ID" value="KAK8718451.1"/>
    <property type="molecule type" value="Genomic_DNA"/>
</dbReference>
<keyword evidence="4" id="KW-1185">Reference proteome</keyword>
<dbReference type="EMBL" id="JARKIK010006858">
    <property type="protein sequence ID" value="KAK8718442.1"/>
    <property type="molecule type" value="Genomic_DNA"/>
</dbReference>
<evidence type="ECO:0000256" key="2">
    <source>
        <dbReference type="SAM" id="Phobius"/>
    </source>
</evidence>
<evidence type="ECO:0000256" key="1">
    <source>
        <dbReference type="SAM" id="MobiDB-lite"/>
    </source>
</evidence>
<keyword evidence="2" id="KW-0472">Membrane</keyword>
<keyword evidence="2" id="KW-0812">Transmembrane</keyword>
<comment type="caution">
    <text evidence="3">The sequence shown here is derived from an EMBL/GenBank/DDBJ whole genome shotgun (WGS) entry which is preliminary data.</text>
</comment>
<dbReference type="AlphaFoldDB" id="A0AAW0VNC4"/>
<name>A0AAW0VNC4_CHEQU</name>
<feature type="compositionally biased region" description="Basic and acidic residues" evidence="1">
    <location>
        <begin position="232"/>
        <end position="285"/>
    </location>
</feature>
<gene>
    <name evidence="3" type="ORF">OTU49_014748</name>
</gene>
<feature type="compositionally biased region" description="Basic and acidic residues" evidence="1">
    <location>
        <begin position="414"/>
        <end position="441"/>
    </location>
</feature>
<feature type="region of interest" description="Disordered" evidence="1">
    <location>
        <begin position="487"/>
        <end position="507"/>
    </location>
</feature>
<feature type="region of interest" description="Disordered" evidence="1">
    <location>
        <begin position="219"/>
        <end position="313"/>
    </location>
</feature>
<dbReference type="Proteomes" id="UP001445076">
    <property type="component" value="Unassembled WGS sequence"/>
</dbReference>
<feature type="compositionally biased region" description="Basic and acidic residues" evidence="1">
    <location>
        <begin position="378"/>
        <end position="401"/>
    </location>
</feature>
<accession>A0AAW0VNC4</accession>
<sequence>MALLKTFTIVVGVVVFIYVFVCFCGVVDEWVRELEEDQTLLLNEIEEAALACESLPWKLCGIPWMGIIINCNTYTFPQTPASQVTPGWASQTWPVLGIFLREYQANHDVKQLEILLKDVNDSCKGTSSLFQFLPVLLLVILMVLGATSCTLAAILRVQKSPTLSSIGNPEVSGDSVCTREQVFTATFETVGPSQPLPHTMTLPNTLILPDTRSLTNTLSLSVQENDSQCGKDLQDRRESREDGTESREDEKSLKEDDNPSQEDKMVTRDEIPENESIKLEPDWLRNRRLGRKTSEGRSTPEHKMVTRDEVPKDESTKFEPDWLRNLRLGRKTIEGRSEPEQCFTSLSEQEEPDRVITSYNSDFCDDHIPNYENYCDNHVPEDDLGDNHVPEDDVGDNHVPEDDVGDNHVPNNDLGDKHAPEDDVGDNHVPDNDLGDNHVTDNDDQGDWQLVCKKKKKKNFHGRRHVTNNNASHDNNFLHVDEVELYDDDSFRRHSRSRKGSRRYDEE</sequence>
<organism evidence="3 4">
    <name type="scientific">Cherax quadricarinatus</name>
    <name type="common">Australian red claw crayfish</name>
    <dbReference type="NCBI Taxonomy" id="27406"/>
    <lineage>
        <taxon>Eukaryota</taxon>
        <taxon>Metazoa</taxon>
        <taxon>Ecdysozoa</taxon>
        <taxon>Arthropoda</taxon>
        <taxon>Crustacea</taxon>
        <taxon>Multicrustacea</taxon>
        <taxon>Malacostraca</taxon>
        <taxon>Eumalacostraca</taxon>
        <taxon>Eucarida</taxon>
        <taxon>Decapoda</taxon>
        <taxon>Pleocyemata</taxon>
        <taxon>Astacidea</taxon>
        <taxon>Parastacoidea</taxon>
        <taxon>Parastacidae</taxon>
        <taxon>Cherax</taxon>
    </lineage>
</organism>
<feature type="transmembrane region" description="Helical" evidence="2">
    <location>
        <begin position="132"/>
        <end position="155"/>
    </location>
</feature>
<proteinExistence type="predicted"/>
<reference evidence="3 4" key="1">
    <citation type="journal article" date="2024" name="BMC Genomics">
        <title>Genome assembly of redclaw crayfish (Cherax quadricarinatus) provides insights into its immune adaptation and hypoxia tolerance.</title>
        <authorList>
            <person name="Liu Z."/>
            <person name="Zheng J."/>
            <person name="Li H."/>
            <person name="Fang K."/>
            <person name="Wang S."/>
            <person name="He J."/>
            <person name="Zhou D."/>
            <person name="Weng S."/>
            <person name="Chi M."/>
            <person name="Gu Z."/>
            <person name="He J."/>
            <person name="Li F."/>
            <person name="Wang M."/>
        </authorList>
    </citation>
    <scope>NUCLEOTIDE SEQUENCE [LARGE SCALE GENOMIC DNA]</scope>
    <source>
        <strain evidence="3">ZL_2023a</strain>
    </source>
</reference>
<feature type="compositionally biased region" description="Basic and acidic residues" evidence="1">
    <location>
        <begin position="292"/>
        <end position="313"/>
    </location>
</feature>
<feature type="transmembrane region" description="Helical" evidence="2">
    <location>
        <begin position="6"/>
        <end position="27"/>
    </location>
</feature>
<keyword evidence="2" id="KW-1133">Transmembrane helix</keyword>